<dbReference type="SUPFAM" id="SSF56112">
    <property type="entry name" value="Protein kinase-like (PK-like)"/>
    <property type="match status" value="1"/>
</dbReference>
<proteinExistence type="predicted"/>
<dbReference type="Gene3D" id="3.90.1200.10">
    <property type="match status" value="1"/>
</dbReference>
<dbReference type="Proteomes" id="UP001153709">
    <property type="component" value="Chromosome 8"/>
</dbReference>
<dbReference type="OrthoDB" id="8250698at2759"/>
<dbReference type="InterPro" id="IPR011009">
    <property type="entry name" value="Kinase-like_dom_sf"/>
</dbReference>
<sequence length="408" mass="47581">MVKIFNEAAVRFWIQQSIGTENFTFVIENTTQKGEGYIGEILFISVDLQKPIDGKDVLYLVIKTNKNHGPDKNFPIVHEFCKREVFFYSKILKAFQEFQNEKNVRVPFDMIPKCYKTFLDDENQVIILQNLKKNSYTLHPREKPLNIAHLKMGLRSYAKLHALSFALNDQKKDTFEKISKNCFSLFKDMMQNFRTLFDTKTPTLVEKLKEAGRPDLSIVYETFMNEKSIFDRFIEILNITSKDQVIIHADCHNANMLFQYKDNDTTTPLHMVLIDFQAAGLHSPIIDLSYFLYINLSSSDFPKLKDFVEYYYIALCLFLNELGSDADKLFPRSTLEQHLKTYLPSGFLLTLTFLELLYLENNEIPALIDEESNEFFGSFIKDVKIKSRGEYLNRLVTLVDSFFGDPYV</sequence>
<dbReference type="Pfam" id="PF02958">
    <property type="entry name" value="EcKL"/>
    <property type="match status" value="1"/>
</dbReference>
<dbReference type="SMART" id="SM00587">
    <property type="entry name" value="CHK"/>
    <property type="match status" value="1"/>
</dbReference>
<protein>
    <recommendedName>
        <fullName evidence="1">CHK kinase-like domain-containing protein</fullName>
    </recommendedName>
</protein>
<gene>
    <name evidence="2" type="ORF">DIABBA_LOCUS11902</name>
</gene>
<dbReference type="PANTHER" id="PTHR11012">
    <property type="entry name" value="PROTEIN KINASE-LIKE DOMAIN-CONTAINING"/>
    <property type="match status" value="1"/>
</dbReference>
<dbReference type="AlphaFoldDB" id="A0A9N9T8L0"/>
<reference evidence="2" key="1">
    <citation type="submission" date="2022-01" db="EMBL/GenBank/DDBJ databases">
        <authorList>
            <person name="King R."/>
        </authorList>
    </citation>
    <scope>NUCLEOTIDE SEQUENCE</scope>
</reference>
<evidence type="ECO:0000313" key="3">
    <source>
        <dbReference type="Proteomes" id="UP001153709"/>
    </source>
</evidence>
<dbReference type="PANTHER" id="PTHR11012:SF30">
    <property type="entry name" value="PROTEIN KINASE-LIKE DOMAIN-CONTAINING"/>
    <property type="match status" value="1"/>
</dbReference>
<keyword evidence="3" id="KW-1185">Reference proteome</keyword>
<dbReference type="EMBL" id="OU898283">
    <property type="protein sequence ID" value="CAG9839100.1"/>
    <property type="molecule type" value="Genomic_DNA"/>
</dbReference>
<name>A0A9N9T8L0_DIABA</name>
<evidence type="ECO:0000313" key="2">
    <source>
        <dbReference type="EMBL" id="CAG9839100.1"/>
    </source>
</evidence>
<organism evidence="2 3">
    <name type="scientific">Diabrotica balteata</name>
    <name type="common">Banded cucumber beetle</name>
    <dbReference type="NCBI Taxonomy" id="107213"/>
    <lineage>
        <taxon>Eukaryota</taxon>
        <taxon>Metazoa</taxon>
        <taxon>Ecdysozoa</taxon>
        <taxon>Arthropoda</taxon>
        <taxon>Hexapoda</taxon>
        <taxon>Insecta</taxon>
        <taxon>Pterygota</taxon>
        <taxon>Neoptera</taxon>
        <taxon>Endopterygota</taxon>
        <taxon>Coleoptera</taxon>
        <taxon>Polyphaga</taxon>
        <taxon>Cucujiformia</taxon>
        <taxon>Chrysomeloidea</taxon>
        <taxon>Chrysomelidae</taxon>
        <taxon>Galerucinae</taxon>
        <taxon>Diabroticina</taxon>
        <taxon>Diabroticites</taxon>
        <taxon>Diabrotica</taxon>
    </lineage>
</organism>
<evidence type="ECO:0000259" key="1">
    <source>
        <dbReference type="SMART" id="SM00587"/>
    </source>
</evidence>
<dbReference type="InterPro" id="IPR015897">
    <property type="entry name" value="CHK_kinase-like"/>
</dbReference>
<accession>A0A9N9T8L0</accession>
<dbReference type="InterPro" id="IPR004119">
    <property type="entry name" value="EcKL"/>
</dbReference>
<feature type="domain" description="CHK kinase-like" evidence="1">
    <location>
        <begin position="126"/>
        <end position="321"/>
    </location>
</feature>